<comment type="similarity">
    <text evidence="2">Belongs to the peptidase M10A family.</text>
</comment>
<evidence type="ECO:0000256" key="6">
    <source>
        <dbReference type="PROSITE-ProRule" id="PRU01011"/>
    </source>
</evidence>
<dbReference type="PANTHER" id="PTHR10201">
    <property type="entry name" value="MATRIX METALLOPROTEINASE"/>
    <property type="match status" value="1"/>
</dbReference>
<dbReference type="PANTHER" id="PTHR10201:SF291">
    <property type="entry name" value="MATRIX METALLOPROTEINASE 1, ISOFORM C-RELATED"/>
    <property type="match status" value="1"/>
</dbReference>
<dbReference type="Pfam" id="PF00045">
    <property type="entry name" value="Hemopexin"/>
    <property type="match status" value="4"/>
</dbReference>
<dbReference type="GO" id="GO:0030198">
    <property type="term" value="P:extracellular matrix organization"/>
    <property type="evidence" value="ECO:0007669"/>
    <property type="project" value="TreeGrafter"/>
</dbReference>
<evidence type="ECO:0000256" key="4">
    <source>
        <dbReference type="ARBA" id="ARBA00022737"/>
    </source>
</evidence>
<feature type="repeat" description="Hemopexin" evidence="6">
    <location>
        <begin position="80"/>
        <end position="125"/>
    </location>
</feature>
<evidence type="ECO:0000256" key="1">
    <source>
        <dbReference type="ARBA" id="ARBA00001947"/>
    </source>
</evidence>
<dbReference type="FunFam" id="2.110.10.10:FF:000005">
    <property type="entry name" value="Stromelysin-3 preproprotein"/>
    <property type="match status" value="1"/>
</dbReference>
<keyword evidence="3 7" id="KW-0732">Signal</keyword>
<keyword evidence="4" id="KW-0677">Repeat</keyword>
<evidence type="ECO:0000256" key="5">
    <source>
        <dbReference type="ARBA" id="ARBA00023049"/>
    </source>
</evidence>
<feature type="chain" id="PRO_5025515901" evidence="7">
    <location>
        <begin position="21"/>
        <end position="286"/>
    </location>
</feature>
<dbReference type="InterPro" id="IPR036375">
    <property type="entry name" value="Hemopexin-like_dom_sf"/>
</dbReference>
<dbReference type="Gene3D" id="2.110.10.10">
    <property type="entry name" value="Hemopexin-like domain"/>
    <property type="match status" value="1"/>
</dbReference>
<keyword evidence="5" id="KW-0378">Hydrolase</keyword>
<dbReference type="PROSITE" id="PS51642">
    <property type="entry name" value="HEMOPEXIN_2"/>
    <property type="match status" value="4"/>
</dbReference>
<dbReference type="SUPFAM" id="SSF50923">
    <property type="entry name" value="Hemopexin-like domain"/>
    <property type="match status" value="1"/>
</dbReference>
<organism evidence="8 9">
    <name type="scientific">Amphibalanus amphitrite</name>
    <name type="common">Striped barnacle</name>
    <name type="synonym">Balanus amphitrite</name>
    <dbReference type="NCBI Taxonomy" id="1232801"/>
    <lineage>
        <taxon>Eukaryota</taxon>
        <taxon>Metazoa</taxon>
        <taxon>Ecdysozoa</taxon>
        <taxon>Arthropoda</taxon>
        <taxon>Crustacea</taxon>
        <taxon>Multicrustacea</taxon>
        <taxon>Cirripedia</taxon>
        <taxon>Thoracica</taxon>
        <taxon>Thoracicalcarea</taxon>
        <taxon>Balanomorpha</taxon>
        <taxon>Balanoidea</taxon>
        <taxon>Balanidae</taxon>
        <taxon>Amphibalaninae</taxon>
        <taxon>Amphibalanus</taxon>
    </lineage>
</organism>
<comment type="cofactor">
    <cofactor evidence="1">
        <name>Zn(2+)</name>
        <dbReference type="ChEBI" id="CHEBI:29105"/>
    </cofactor>
</comment>
<dbReference type="OrthoDB" id="406838at2759"/>
<dbReference type="InterPro" id="IPR018487">
    <property type="entry name" value="Hemopexin-like_repeat"/>
</dbReference>
<reference evidence="8 9" key="1">
    <citation type="submission" date="2019-07" db="EMBL/GenBank/DDBJ databases">
        <title>Draft genome assembly of a fouling barnacle, Amphibalanus amphitrite (Darwin, 1854): The first reference genome for Thecostraca.</title>
        <authorList>
            <person name="Kim W."/>
        </authorList>
    </citation>
    <scope>NUCLEOTIDE SEQUENCE [LARGE SCALE GENOMIC DNA]</scope>
    <source>
        <strain evidence="8">SNU_AA5</strain>
        <tissue evidence="8">Soma without cirri and trophi</tissue>
    </source>
</reference>
<evidence type="ECO:0000256" key="2">
    <source>
        <dbReference type="ARBA" id="ARBA00010370"/>
    </source>
</evidence>
<dbReference type="AlphaFoldDB" id="A0A6A4VL84"/>
<proteinExistence type="inferred from homology"/>
<dbReference type="GO" id="GO:0030574">
    <property type="term" value="P:collagen catabolic process"/>
    <property type="evidence" value="ECO:0007669"/>
    <property type="project" value="TreeGrafter"/>
</dbReference>
<feature type="repeat" description="Hemopexin" evidence="6">
    <location>
        <begin position="32"/>
        <end position="77"/>
    </location>
</feature>
<evidence type="ECO:0000313" key="9">
    <source>
        <dbReference type="Proteomes" id="UP000440578"/>
    </source>
</evidence>
<feature type="repeat" description="Hemopexin" evidence="6">
    <location>
        <begin position="127"/>
        <end position="175"/>
    </location>
</feature>
<keyword evidence="9" id="KW-1185">Reference proteome</keyword>
<dbReference type="Proteomes" id="UP000440578">
    <property type="component" value="Unassembled WGS sequence"/>
</dbReference>
<evidence type="ECO:0000313" key="8">
    <source>
        <dbReference type="EMBL" id="KAF0293789.1"/>
    </source>
</evidence>
<feature type="repeat" description="Hemopexin" evidence="6">
    <location>
        <begin position="176"/>
        <end position="223"/>
    </location>
</feature>
<feature type="signal peptide" evidence="7">
    <location>
        <begin position="1"/>
        <end position="20"/>
    </location>
</feature>
<dbReference type="InterPro" id="IPR000585">
    <property type="entry name" value="Hemopexin-like_dom"/>
</dbReference>
<gene>
    <name evidence="8" type="primary">Mmp25_0</name>
    <name evidence="8" type="ORF">FJT64_008483</name>
</gene>
<dbReference type="SMART" id="SM00120">
    <property type="entry name" value="HX"/>
    <property type="match status" value="4"/>
</dbReference>
<comment type="caution">
    <text evidence="8">The sequence shown here is derived from an EMBL/GenBank/DDBJ whole genome shotgun (WGS) entry which is preliminary data.</text>
</comment>
<name>A0A6A4VL84_AMPAM</name>
<keyword evidence="5" id="KW-0482">Metalloprotease</keyword>
<accession>A0A6A4VL84</accession>
<dbReference type="EMBL" id="VIIS01001721">
    <property type="protein sequence ID" value="KAF0293789.1"/>
    <property type="molecule type" value="Genomic_DNA"/>
</dbReference>
<evidence type="ECO:0000256" key="3">
    <source>
        <dbReference type="ARBA" id="ARBA00022729"/>
    </source>
</evidence>
<dbReference type="GO" id="GO:0004222">
    <property type="term" value="F:metalloendopeptidase activity"/>
    <property type="evidence" value="ECO:0007669"/>
    <property type="project" value="TreeGrafter"/>
</dbReference>
<protein>
    <submittedName>
        <fullName evidence="8">Matrix metalloproteinase-25</fullName>
    </submittedName>
</protein>
<keyword evidence="5" id="KW-0645">Protease</keyword>
<evidence type="ECO:0000256" key="7">
    <source>
        <dbReference type="SAM" id="SignalP"/>
    </source>
</evidence>
<sequence>MARLMPVVTLVLVLVLLVTGGSPARSPPQTCRSTFDAVARIRGELFFFNGDHFWRVSRAGHLMTRDPVEVDTFWEGLPHHSDVSAAYERPDGSVVFFCGRHFWVFWERRTKPGYPRPLSDLGLPEELSSVDAAFVNRHTEVTYLITGDKYWRFNERTEQVDSDSPQPLHRLCRGLPKRVDAAFSDTKGHTYFLQGQHYWRCDLGQGRVQNYAPHLVAPRWLGCTLAECCLDDHIETEVWPKTYEYKEKLSEEGRRNARENAAARGGVGSQVAVVVLAAAAVMWRGL</sequence>
<dbReference type="CDD" id="cd00094">
    <property type="entry name" value="HX"/>
    <property type="match status" value="1"/>
</dbReference>